<protein>
    <submittedName>
        <fullName evidence="2">Uncharacterized protein</fullName>
    </submittedName>
</protein>
<dbReference type="Proteomes" id="UP001172681">
    <property type="component" value="Unassembled WGS sequence"/>
</dbReference>
<dbReference type="EMBL" id="JAPDRN010000039">
    <property type="protein sequence ID" value="KAJ9634263.1"/>
    <property type="molecule type" value="Genomic_DNA"/>
</dbReference>
<proteinExistence type="predicted"/>
<feature type="region of interest" description="Disordered" evidence="1">
    <location>
        <begin position="106"/>
        <end position="170"/>
    </location>
</feature>
<feature type="compositionally biased region" description="Acidic residues" evidence="1">
    <location>
        <begin position="109"/>
        <end position="121"/>
    </location>
</feature>
<name>A0AA39CYV7_9EURO</name>
<reference evidence="2" key="1">
    <citation type="submission" date="2022-10" db="EMBL/GenBank/DDBJ databases">
        <title>Culturing micro-colonial fungi from biological soil crusts in the Mojave desert and describing Neophaeococcomyces mojavensis, and introducing the new genera and species Taxawa tesnikishii.</title>
        <authorList>
            <person name="Kurbessoian T."/>
            <person name="Stajich J.E."/>
        </authorList>
    </citation>
    <scope>NUCLEOTIDE SEQUENCE</scope>
    <source>
        <strain evidence="2">TK_35</strain>
    </source>
</reference>
<accession>A0AA39CYV7</accession>
<keyword evidence="3" id="KW-1185">Reference proteome</keyword>
<gene>
    <name evidence="2" type="ORF">H2204_006340</name>
</gene>
<organism evidence="2 3">
    <name type="scientific">Knufia peltigerae</name>
    <dbReference type="NCBI Taxonomy" id="1002370"/>
    <lineage>
        <taxon>Eukaryota</taxon>
        <taxon>Fungi</taxon>
        <taxon>Dikarya</taxon>
        <taxon>Ascomycota</taxon>
        <taxon>Pezizomycotina</taxon>
        <taxon>Eurotiomycetes</taxon>
        <taxon>Chaetothyriomycetidae</taxon>
        <taxon>Chaetothyriales</taxon>
        <taxon>Trichomeriaceae</taxon>
        <taxon>Knufia</taxon>
    </lineage>
</organism>
<comment type="caution">
    <text evidence="2">The sequence shown here is derived from an EMBL/GenBank/DDBJ whole genome shotgun (WGS) entry which is preliminary data.</text>
</comment>
<evidence type="ECO:0000313" key="3">
    <source>
        <dbReference type="Proteomes" id="UP001172681"/>
    </source>
</evidence>
<evidence type="ECO:0000313" key="2">
    <source>
        <dbReference type="EMBL" id="KAJ9634263.1"/>
    </source>
</evidence>
<feature type="compositionally biased region" description="Basic and acidic residues" evidence="1">
    <location>
        <begin position="133"/>
        <end position="149"/>
    </location>
</feature>
<dbReference type="AlphaFoldDB" id="A0AA39CYV7"/>
<sequence>MCGPSEETIFQSLQNVAQPEDIIRAIIAGRSLEEVSHDLGIPAWQITLRIANFGSHAVQLAAFRCEDPIGGACEVHSPGIVHFNENQSKLVAIQAMAGMMVVHKSHAEMDEDKDSTCEDEDRDRGASAKSKKAAKEHGANGAKNEEKGKGATVAGEEAGVKESGECCNCC</sequence>
<evidence type="ECO:0000256" key="1">
    <source>
        <dbReference type="SAM" id="MobiDB-lite"/>
    </source>
</evidence>